<keyword evidence="2" id="KW-0732">Signal</keyword>
<evidence type="ECO:0008006" key="5">
    <source>
        <dbReference type="Google" id="ProtNLM"/>
    </source>
</evidence>
<feature type="chain" id="PRO_5015151762" description="Tetratricopeptide repeat protein" evidence="2">
    <location>
        <begin position="20"/>
        <end position="434"/>
    </location>
</feature>
<keyword evidence="1" id="KW-0802">TPR repeat</keyword>
<evidence type="ECO:0000313" key="3">
    <source>
        <dbReference type="EMBL" id="PSK91624.1"/>
    </source>
</evidence>
<dbReference type="EMBL" id="PYGD01000005">
    <property type="protein sequence ID" value="PSK91624.1"/>
    <property type="molecule type" value="Genomic_DNA"/>
</dbReference>
<name>A0A2P8D326_9BACT</name>
<keyword evidence="4" id="KW-1185">Reference proteome</keyword>
<dbReference type="Gene3D" id="1.25.40.10">
    <property type="entry name" value="Tetratricopeptide repeat domain"/>
    <property type="match status" value="2"/>
</dbReference>
<dbReference type="Proteomes" id="UP000240572">
    <property type="component" value="Unassembled WGS sequence"/>
</dbReference>
<dbReference type="AlphaFoldDB" id="A0A2P8D326"/>
<gene>
    <name evidence="3" type="ORF">B0I18_105209</name>
</gene>
<feature type="repeat" description="TPR" evidence="1">
    <location>
        <begin position="97"/>
        <end position="130"/>
    </location>
</feature>
<evidence type="ECO:0000256" key="2">
    <source>
        <dbReference type="SAM" id="SignalP"/>
    </source>
</evidence>
<dbReference type="SUPFAM" id="SSF48452">
    <property type="entry name" value="TPR-like"/>
    <property type="match status" value="1"/>
</dbReference>
<protein>
    <recommendedName>
        <fullName evidence="5">Tetratricopeptide repeat protein</fullName>
    </recommendedName>
</protein>
<reference evidence="3 4" key="1">
    <citation type="submission" date="2018-03" db="EMBL/GenBank/DDBJ databases">
        <title>Genomic Encyclopedia of Type Strains, Phase III (KMG-III): the genomes of soil and plant-associated and newly described type strains.</title>
        <authorList>
            <person name="Whitman W."/>
        </authorList>
    </citation>
    <scope>NUCLEOTIDE SEQUENCE [LARGE SCALE GENOMIC DNA]</scope>
    <source>
        <strain evidence="3 4">CGMCC 1.12700</strain>
    </source>
</reference>
<comment type="caution">
    <text evidence="3">The sequence shown here is derived from an EMBL/GenBank/DDBJ whole genome shotgun (WGS) entry which is preliminary data.</text>
</comment>
<dbReference type="InterPro" id="IPR019734">
    <property type="entry name" value="TPR_rpt"/>
</dbReference>
<dbReference type="InterPro" id="IPR011990">
    <property type="entry name" value="TPR-like_helical_dom_sf"/>
</dbReference>
<dbReference type="OrthoDB" id="1219611at2"/>
<sequence>MMKRFFMLIWVFTALAARAQQPAARDVETADKLYYYDKQYGPALKIYEALLESSSKDTYLLGQAGLCLYHLQQYRKAKEQFRLAALYCPVDDKEKMALYYTNLSACYAHLEDYSRAYEYAVKAYNMDKKSDIKLWNAASHAQNLGRYEDAIRIMDQATIAKDIAFFTLYGRCYLGTGRYKESVDNYEQFFKEDQGKDDLAVIDRRMEQRNLVCAYVYLLDDEQMGTEALQAAITRIQALMAVCGTDSLKEKLLRLFLVNNNLCHRYAYPQALCEQLFAAITGKSTAAERLWYTYYISRDYEQVFDDATTLLRSGTEPGNKVLLKRLQYLSWLQRLVRDYQAHNGKISQPLMDTAISLFEGLFEKGKKYSEAELMADKELYLGVSETFVLFRQHFKTPEEQQAVAPVLLRIMEHLPSEKIRQGMTAILRKGYINN</sequence>
<accession>A0A2P8D326</accession>
<organism evidence="3 4">
    <name type="scientific">Taibaiella chishuiensis</name>
    <dbReference type="NCBI Taxonomy" id="1434707"/>
    <lineage>
        <taxon>Bacteria</taxon>
        <taxon>Pseudomonadati</taxon>
        <taxon>Bacteroidota</taxon>
        <taxon>Chitinophagia</taxon>
        <taxon>Chitinophagales</taxon>
        <taxon>Chitinophagaceae</taxon>
        <taxon>Taibaiella</taxon>
    </lineage>
</organism>
<proteinExistence type="predicted"/>
<evidence type="ECO:0000256" key="1">
    <source>
        <dbReference type="PROSITE-ProRule" id="PRU00339"/>
    </source>
</evidence>
<feature type="signal peptide" evidence="2">
    <location>
        <begin position="1"/>
        <end position="19"/>
    </location>
</feature>
<evidence type="ECO:0000313" key="4">
    <source>
        <dbReference type="Proteomes" id="UP000240572"/>
    </source>
</evidence>
<dbReference type="PROSITE" id="PS50005">
    <property type="entry name" value="TPR"/>
    <property type="match status" value="1"/>
</dbReference>